<dbReference type="Proteomes" id="UP001152607">
    <property type="component" value="Unassembled WGS sequence"/>
</dbReference>
<dbReference type="OrthoDB" id="3796651at2759"/>
<protein>
    <submittedName>
        <fullName evidence="1">Uncharacterized protein</fullName>
    </submittedName>
</protein>
<name>A0A9W4XJJ8_9PLEO</name>
<comment type="caution">
    <text evidence="1">The sequence shown here is derived from an EMBL/GenBank/DDBJ whole genome shotgun (WGS) entry which is preliminary data.</text>
</comment>
<gene>
    <name evidence="1" type="ORF">PDIGIT_LOCUS7015</name>
</gene>
<evidence type="ECO:0000313" key="1">
    <source>
        <dbReference type="EMBL" id="CAI6333963.1"/>
    </source>
</evidence>
<proteinExistence type="predicted"/>
<reference evidence="1" key="1">
    <citation type="submission" date="2023-01" db="EMBL/GenBank/DDBJ databases">
        <authorList>
            <person name="Van Ghelder C."/>
            <person name="Rancurel C."/>
        </authorList>
    </citation>
    <scope>NUCLEOTIDE SEQUENCE</scope>
    <source>
        <strain evidence="1">CNCM I-4278</strain>
    </source>
</reference>
<dbReference type="EMBL" id="CAOQHR010000004">
    <property type="protein sequence ID" value="CAI6333963.1"/>
    <property type="molecule type" value="Genomic_DNA"/>
</dbReference>
<keyword evidence="2" id="KW-1185">Reference proteome</keyword>
<dbReference type="AlphaFoldDB" id="A0A9W4XJJ8"/>
<accession>A0A9W4XJJ8</accession>
<organism evidence="1 2">
    <name type="scientific">Periconia digitata</name>
    <dbReference type="NCBI Taxonomy" id="1303443"/>
    <lineage>
        <taxon>Eukaryota</taxon>
        <taxon>Fungi</taxon>
        <taxon>Dikarya</taxon>
        <taxon>Ascomycota</taxon>
        <taxon>Pezizomycotina</taxon>
        <taxon>Dothideomycetes</taxon>
        <taxon>Pleosporomycetidae</taxon>
        <taxon>Pleosporales</taxon>
        <taxon>Massarineae</taxon>
        <taxon>Periconiaceae</taxon>
        <taxon>Periconia</taxon>
    </lineage>
</organism>
<sequence length="542" mass="59296">MSPSMAASKSAKSSKSPSCKNMIEFLKAIKGMPASYRQHFDAISRGTLEKVTNANAIGVWEVSDDLDGLFQLMEVFFKLKGAAASKDEKGWGSTTKSKSRKAMPKMVIISQEKKERNAYGRIVESMQHWTEQKGDKHLNGSVAAFESVIVVRGVSCDRKETENKMKEAVQRIDIAIEQVIKMTSKRSSSKIIWHHGPVLSLLLTWINFTSASHRNALSSITLAAPLIFTSGAKPSPHGRQNTPKDFTRLSEYATKLSIPVLLLDPITQLLDSPFPSIYMVYLGFYITLFLPPSVNIPHYHTALDALVTFAFALRAQFERKHGNAVVSKVKSHLNGERSQRWAKTCIDPSSYKLSPNRTASFPTSESSLNMAIALADCPWAPFASNESASSSPLPAFARVPISPASTADAVADIYVAAPIAFDFSENTFCVSPTTPFRVLVPRPGIEIRQATGAVQKSMSEALQRVRETKRLPKIGDLEAKMWNDAVGAISWALGKECVMGLEKGVKEKVECFGRGLVVSGCWGACVNGLEAGKKENEAGWSS</sequence>
<evidence type="ECO:0000313" key="2">
    <source>
        <dbReference type="Proteomes" id="UP001152607"/>
    </source>
</evidence>